<evidence type="ECO:0000256" key="6">
    <source>
        <dbReference type="SAM" id="Phobius"/>
    </source>
</evidence>
<feature type="transmembrane region" description="Helical" evidence="6">
    <location>
        <begin position="520"/>
        <end position="541"/>
    </location>
</feature>
<feature type="transmembrane region" description="Helical" evidence="6">
    <location>
        <begin position="374"/>
        <end position="391"/>
    </location>
</feature>
<dbReference type="PANTHER" id="PTHR30619:SF1">
    <property type="entry name" value="RECOMBINATION PROTEIN 2"/>
    <property type="match status" value="1"/>
</dbReference>
<feature type="domain" description="Metallo-beta-lactamase" evidence="7">
    <location>
        <begin position="626"/>
        <end position="826"/>
    </location>
</feature>
<feature type="transmembrane region" description="Helical" evidence="6">
    <location>
        <begin position="423"/>
        <end position="442"/>
    </location>
</feature>
<dbReference type="InterPro" id="IPR004797">
    <property type="entry name" value="Competence_ComEC/Rec2"/>
</dbReference>
<dbReference type="EMBL" id="MTKO01000038">
    <property type="protein sequence ID" value="RWX47271.1"/>
    <property type="molecule type" value="Genomic_DNA"/>
</dbReference>
<reference evidence="10 11" key="1">
    <citation type="submission" date="2017-01" db="EMBL/GenBank/DDBJ databases">
        <title>The cable genome- insights into the physiology and evolution of filamentous bacteria capable of sulfide oxidation via long distance electron transfer.</title>
        <authorList>
            <person name="Schreiber L."/>
            <person name="Bjerg J.T."/>
            <person name="Boggild A."/>
            <person name="Van De Vossenberg J."/>
            <person name="Meysman F."/>
            <person name="Nielsen L.P."/>
            <person name="Schramm A."/>
            <person name="Kjeldsen K.U."/>
        </authorList>
    </citation>
    <scope>NUCLEOTIDE SEQUENCE [LARGE SCALE GENOMIC DNA]</scope>
    <source>
        <strain evidence="10">MCF</strain>
    </source>
</reference>
<dbReference type="InterPro" id="IPR025405">
    <property type="entry name" value="DUF4131"/>
</dbReference>
<proteinExistence type="predicted"/>
<evidence type="ECO:0000313" key="11">
    <source>
        <dbReference type="Proteomes" id="UP000287853"/>
    </source>
</evidence>
<feature type="transmembrane region" description="Helical" evidence="6">
    <location>
        <begin position="68"/>
        <end position="85"/>
    </location>
</feature>
<comment type="subcellular location">
    <subcellularLocation>
        <location evidence="1">Cell membrane</location>
        <topology evidence="1">Multi-pass membrane protein</topology>
    </subcellularLocation>
</comment>
<keyword evidence="11" id="KW-1185">Reference proteome</keyword>
<evidence type="ECO:0000256" key="2">
    <source>
        <dbReference type="ARBA" id="ARBA00022475"/>
    </source>
</evidence>
<dbReference type="Pfam" id="PF13567">
    <property type="entry name" value="DUF4131"/>
    <property type="match status" value="1"/>
</dbReference>
<feature type="transmembrane region" description="Helical" evidence="6">
    <location>
        <begin position="493"/>
        <end position="513"/>
    </location>
</feature>
<evidence type="ECO:0000256" key="1">
    <source>
        <dbReference type="ARBA" id="ARBA00004651"/>
    </source>
</evidence>
<name>A0A444J290_9BACT</name>
<feature type="transmembrane region" description="Helical" evidence="6">
    <location>
        <begin position="463"/>
        <end position="487"/>
    </location>
</feature>
<dbReference type="InterPro" id="IPR035681">
    <property type="entry name" value="ComA-like_MBL"/>
</dbReference>
<dbReference type="InterPro" id="IPR052159">
    <property type="entry name" value="Competence_DNA_uptake"/>
</dbReference>
<comment type="caution">
    <text evidence="10">The sequence shown here is derived from an EMBL/GenBank/DDBJ whole genome shotgun (WGS) entry which is preliminary data.</text>
</comment>
<feature type="transmembrane region" description="Helical" evidence="6">
    <location>
        <begin position="6"/>
        <end position="25"/>
    </location>
</feature>
<dbReference type="Pfam" id="PF00753">
    <property type="entry name" value="Lactamase_B"/>
    <property type="match status" value="1"/>
</dbReference>
<dbReference type="CDD" id="cd07731">
    <property type="entry name" value="ComA-like_MBL-fold"/>
    <property type="match status" value="1"/>
</dbReference>
<keyword evidence="3 6" id="KW-0812">Transmembrane</keyword>
<keyword evidence="2" id="KW-1003">Cell membrane</keyword>
<protein>
    <submittedName>
        <fullName evidence="10">Competence protein ComEC</fullName>
    </submittedName>
</protein>
<gene>
    <name evidence="10" type="ORF">H206_01965</name>
</gene>
<evidence type="ECO:0000259" key="8">
    <source>
        <dbReference type="Pfam" id="PF03772"/>
    </source>
</evidence>
<dbReference type="Proteomes" id="UP000287853">
    <property type="component" value="Unassembled WGS sequence"/>
</dbReference>
<dbReference type="PANTHER" id="PTHR30619">
    <property type="entry name" value="DNA INTERNALIZATION/COMPETENCE PROTEIN COMEC/REC2"/>
    <property type="match status" value="1"/>
</dbReference>
<keyword evidence="4 6" id="KW-1133">Transmembrane helix</keyword>
<dbReference type="InterPro" id="IPR001279">
    <property type="entry name" value="Metallo-B-lactamas"/>
</dbReference>
<dbReference type="InterPro" id="IPR036866">
    <property type="entry name" value="RibonucZ/Hydroxyglut_hydro"/>
</dbReference>
<feature type="transmembrane region" description="Helical" evidence="6">
    <location>
        <begin position="97"/>
        <end position="115"/>
    </location>
</feature>
<feature type="transmembrane region" description="Helical" evidence="6">
    <location>
        <begin position="561"/>
        <end position="582"/>
    </location>
</feature>
<evidence type="ECO:0000256" key="5">
    <source>
        <dbReference type="ARBA" id="ARBA00023136"/>
    </source>
</evidence>
<feature type="transmembrane region" description="Helical" evidence="6">
    <location>
        <begin position="315"/>
        <end position="338"/>
    </location>
</feature>
<dbReference type="NCBIfam" id="TIGR00361">
    <property type="entry name" value="ComEC_Rec2"/>
    <property type="match status" value="1"/>
</dbReference>
<dbReference type="GO" id="GO:0030420">
    <property type="term" value="P:establishment of competence for transformation"/>
    <property type="evidence" value="ECO:0007669"/>
    <property type="project" value="InterPro"/>
</dbReference>
<evidence type="ECO:0000259" key="9">
    <source>
        <dbReference type="Pfam" id="PF13567"/>
    </source>
</evidence>
<dbReference type="SUPFAM" id="SSF56281">
    <property type="entry name" value="Metallo-hydrolase/oxidoreductase"/>
    <property type="match status" value="1"/>
</dbReference>
<dbReference type="Pfam" id="PF03772">
    <property type="entry name" value="Competence"/>
    <property type="match status" value="1"/>
</dbReference>
<evidence type="ECO:0000313" key="10">
    <source>
        <dbReference type="EMBL" id="RWX47271.1"/>
    </source>
</evidence>
<feature type="domain" description="DUF4131" evidence="9">
    <location>
        <begin position="74"/>
        <end position="239"/>
    </location>
</feature>
<feature type="transmembrane region" description="Helical" evidence="6">
    <location>
        <begin position="398"/>
        <end position="417"/>
    </location>
</feature>
<keyword evidence="5 6" id="KW-0472">Membrane</keyword>
<sequence length="909" mass="100615">MPGNDGASRSVYLPVFLVILVRLVRPLHQCLRWSDRNIFLLATLAFLLGIVFAHSPPFIFADFLTERLLIDAVLVLAGSSFVIYLKNLQKKISSPLSLLLTLPLFFLLGNLALLHQTKQSQTTRHIATQLPERHQVTLVGTLETMVEESVFQQDGQDVIVSRFEIEAEDLLMHDSATSWQPVHGRVRLSMQGRADTLQPGMTVMIPAKVAPITNFKTPGIFDYQGFLAAKDIFISGWVIGEQVTVIREQEKTGVNTLLRALGYLPEQVRQRVNRFIRDNLSPSIAGTYQALLVGSRAGVPQEIQEHFKATGTMHLLAISGLHMGLLALMVGAIISRLLKRSEQLLLRTHVPTLTLFFTLPVLFGYSFIAGMNTPVLRALIMTFVLFTAFILRRQHSLFHLLAAAALIVLVRNPLTLFTASFQLSFSAVAALVLFLPTILPAFSGDADNKAEKKNWFTRLLIRLWQGFILPAFLVSLTATLGTLPFMLLHFHRFSLVGPVMNLLVEPFLCFWALPWGLAAIPCLFIAPQVAVVLLKIGGLGIQAGHYCTAVGSDLPWASLWTITPSTVEILLYGLLILLWFLSSKMHSFRKLTRGAVLVGAILLSLHFTWGLFFPERSKTSKVAYLDVGQGTSSFLHMANGARVLVDGGGNRASRRNIGEQVIAPYLWQQRVWRLDQAVITHPHSDHFNGMDFILARFHPKKLFVNGDPRVEGKYQEIIKQAERQGIMVIHHEAEEKIVEQGDEELKILIGADRSEKQGLESVNDASLVLRYRHGERFFFLPADIGKKKEAMLLAHGHDVSADVLLAPHHGSSTSSSAAFLEAVDPDLIVVSAGQNGKKHFPSQANLAAWLEQGIPVVVTRDQGTVSCETDGEELRCVDFMGKAVYATAKASADAMRSGIAVRCSALLVQ</sequence>
<accession>A0A444J290</accession>
<dbReference type="NCBIfam" id="TIGR00360">
    <property type="entry name" value="ComEC_N-term"/>
    <property type="match status" value="1"/>
</dbReference>
<dbReference type="InterPro" id="IPR004477">
    <property type="entry name" value="ComEC_N"/>
</dbReference>
<feature type="transmembrane region" description="Helical" evidence="6">
    <location>
        <begin position="594"/>
        <end position="612"/>
    </location>
</feature>
<evidence type="ECO:0000259" key="7">
    <source>
        <dbReference type="Pfam" id="PF00753"/>
    </source>
</evidence>
<dbReference type="Gene3D" id="3.60.15.10">
    <property type="entry name" value="Ribonuclease Z/Hydroxyacylglutathione hydrolase-like"/>
    <property type="match status" value="1"/>
</dbReference>
<feature type="transmembrane region" description="Helical" evidence="6">
    <location>
        <begin position="37"/>
        <end position="56"/>
    </location>
</feature>
<feature type="transmembrane region" description="Helical" evidence="6">
    <location>
        <begin position="350"/>
        <end position="368"/>
    </location>
</feature>
<dbReference type="GO" id="GO:0005886">
    <property type="term" value="C:plasma membrane"/>
    <property type="evidence" value="ECO:0007669"/>
    <property type="project" value="UniProtKB-SubCell"/>
</dbReference>
<feature type="domain" description="ComEC/Rec2-related protein" evidence="8">
    <location>
        <begin position="291"/>
        <end position="582"/>
    </location>
</feature>
<dbReference type="AlphaFoldDB" id="A0A444J290"/>
<evidence type="ECO:0000256" key="4">
    <source>
        <dbReference type="ARBA" id="ARBA00022989"/>
    </source>
</evidence>
<evidence type="ECO:0000256" key="3">
    <source>
        <dbReference type="ARBA" id="ARBA00022692"/>
    </source>
</evidence>
<organism evidence="10 11">
    <name type="scientific">Candidatus Electrothrix aarhusensis</name>
    <dbReference type="NCBI Taxonomy" id="1859131"/>
    <lineage>
        <taxon>Bacteria</taxon>
        <taxon>Pseudomonadati</taxon>
        <taxon>Thermodesulfobacteriota</taxon>
        <taxon>Desulfobulbia</taxon>
        <taxon>Desulfobulbales</taxon>
        <taxon>Desulfobulbaceae</taxon>
        <taxon>Candidatus Electrothrix</taxon>
    </lineage>
</organism>